<dbReference type="RefSeq" id="WP_136384459.1">
    <property type="nucleotide sequence ID" value="NZ_SSOD01000005.1"/>
</dbReference>
<dbReference type="Gene3D" id="2.40.50.100">
    <property type="match status" value="1"/>
</dbReference>
<comment type="caution">
    <text evidence="1">The sequence shown here is derived from an EMBL/GenBank/DDBJ whole genome shotgun (WGS) entry which is preliminary data.</text>
</comment>
<reference evidence="1 2" key="1">
    <citation type="submission" date="2019-04" db="EMBL/GenBank/DDBJ databases">
        <title>Azoarcus rhizosphaerae sp. nov. isolated from rhizosphere of Ficus religiosa.</title>
        <authorList>
            <person name="Lin S.-Y."/>
            <person name="Hameed A."/>
            <person name="Hsu Y.-H."/>
            <person name="Young C.-C."/>
        </authorList>
    </citation>
    <scope>NUCLEOTIDE SEQUENCE [LARGE SCALE GENOMIC DNA]</scope>
    <source>
        <strain evidence="1 2">CC-YHH848</strain>
    </source>
</reference>
<dbReference type="AlphaFoldDB" id="A0A4V3WB93"/>
<sequence>MAELRGCPFPEDLLYHPDTHLWFAAEGGDLYRVGVTPFGVAIAGEILLFTSKPMGLKLTAGRAFGLLEAGKTVFPVKTPVGAELVVANEALASSAAEMNRDAYAAWLVRLRIAPAEVATLLPWPAAWTGIEAQMDLWRFDDLASFQTPLLGAGAREI</sequence>
<dbReference type="Pfam" id="PF01597">
    <property type="entry name" value="GCV_H"/>
    <property type="match status" value="1"/>
</dbReference>
<accession>A0A4V3WB93</accession>
<evidence type="ECO:0000313" key="1">
    <source>
        <dbReference type="EMBL" id="THF62096.1"/>
    </source>
</evidence>
<protein>
    <submittedName>
        <fullName evidence="1">Glycine cleavage system protein H</fullName>
    </submittedName>
</protein>
<gene>
    <name evidence="1" type="ORF">E6O51_08025</name>
</gene>
<dbReference type="CDD" id="cd06848">
    <property type="entry name" value="GCS_H"/>
    <property type="match status" value="1"/>
</dbReference>
<dbReference type="EMBL" id="SSOD01000005">
    <property type="protein sequence ID" value="THF62096.1"/>
    <property type="molecule type" value="Genomic_DNA"/>
</dbReference>
<proteinExistence type="predicted"/>
<keyword evidence="2" id="KW-1185">Reference proteome</keyword>
<dbReference type="OrthoDB" id="9796712at2"/>
<dbReference type="Proteomes" id="UP000307956">
    <property type="component" value="Unassembled WGS sequence"/>
</dbReference>
<name>A0A4V3WB93_9RHOO</name>
<organism evidence="1 2">
    <name type="scientific">Pseudothauera rhizosphaerae</name>
    <dbReference type="NCBI Taxonomy" id="2565932"/>
    <lineage>
        <taxon>Bacteria</taxon>
        <taxon>Pseudomonadati</taxon>
        <taxon>Pseudomonadota</taxon>
        <taxon>Betaproteobacteria</taxon>
        <taxon>Rhodocyclales</taxon>
        <taxon>Zoogloeaceae</taxon>
        <taxon>Pseudothauera</taxon>
    </lineage>
</organism>
<dbReference type="SUPFAM" id="SSF51230">
    <property type="entry name" value="Single hybrid motif"/>
    <property type="match status" value="1"/>
</dbReference>
<dbReference type="InterPro" id="IPR011053">
    <property type="entry name" value="Single_hybrid_motif"/>
</dbReference>
<dbReference type="InterPro" id="IPR033753">
    <property type="entry name" value="GCV_H/Fam206"/>
</dbReference>
<evidence type="ECO:0000313" key="2">
    <source>
        <dbReference type="Proteomes" id="UP000307956"/>
    </source>
</evidence>